<dbReference type="Proteomes" id="UP001519460">
    <property type="component" value="Unassembled WGS sequence"/>
</dbReference>
<name>A0ABD0KJH5_9CAEN</name>
<gene>
    <name evidence="2" type="ORF">BaRGS_00021642</name>
</gene>
<dbReference type="EMBL" id="JACVVK020000169">
    <property type="protein sequence ID" value="KAK7487147.1"/>
    <property type="molecule type" value="Genomic_DNA"/>
</dbReference>
<evidence type="ECO:0000256" key="1">
    <source>
        <dbReference type="SAM" id="MobiDB-lite"/>
    </source>
</evidence>
<sequence>MAVVKALTWSASELADPAAPIQPLPPRKPPVPHPDRCSLGVARAPGPGMGRGAGSVDDETDAACEERP</sequence>
<protein>
    <submittedName>
        <fullName evidence="2">Uncharacterized protein</fullName>
    </submittedName>
</protein>
<proteinExistence type="predicted"/>
<feature type="region of interest" description="Disordered" evidence="1">
    <location>
        <begin position="1"/>
        <end position="68"/>
    </location>
</feature>
<feature type="compositionally biased region" description="Pro residues" evidence="1">
    <location>
        <begin position="20"/>
        <end position="32"/>
    </location>
</feature>
<keyword evidence="3" id="KW-1185">Reference proteome</keyword>
<comment type="caution">
    <text evidence="2">The sequence shown here is derived from an EMBL/GenBank/DDBJ whole genome shotgun (WGS) entry which is preliminary data.</text>
</comment>
<dbReference type="AlphaFoldDB" id="A0ABD0KJH5"/>
<organism evidence="2 3">
    <name type="scientific">Batillaria attramentaria</name>
    <dbReference type="NCBI Taxonomy" id="370345"/>
    <lineage>
        <taxon>Eukaryota</taxon>
        <taxon>Metazoa</taxon>
        <taxon>Spiralia</taxon>
        <taxon>Lophotrochozoa</taxon>
        <taxon>Mollusca</taxon>
        <taxon>Gastropoda</taxon>
        <taxon>Caenogastropoda</taxon>
        <taxon>Sorbeoconcha</taxon>
        <taxon>Cerithioidea</taxon>
        <taxon>Batillariidae</taxon>
        <taxon>Batillaria</taxon>
    </lineage>
</organism>
<feature type="compositionally biased region" description="Acidic residues" evidence="1">
    <location>
        <begin position="56"/>
        <end position="68"/>
    </location>
</feature>
<evidence type="ECO:0000313" key="2">
    <source>
        <dbReference type="EMBL" id="KAK7487147.1"/>
    </source>
</evidence>
<evidence type="ECO:0000313" key="3">
    <source>
        <dbReference type="Proteomes" id="UP001519460"/>
    </source>
</evidence>
<reference evidence="2 3" key="1">
    <citation type="journal article" date="2023" name="Sci. Data">
        <title>Genome assembly of the Korean intertidal mud-creeper Batillaria attramentaria.</title>
        <authorList>
            <person name="Patra A.K."/>
            <person name="Ho P.T."/>
            <person name="Jun S."/>
            <person name="Lee S.J."/>
            <person name="Kim Y."/>
            <person name="Won Y.J."/>
        </authorList>
    </citation>
    <scope>NUCLEOTIDE SEQUENCE [LARGE SCALE GENOMIC DNA]</scope>
    <source>
        <strain evidence="2">Wonlab-2016</strain>
    </source>
</reference>
<accession>A0ABD0KJH5</accession>